<sequence>MCELCQGKSLAVSHLSVIDILKGARDILSDPHRWHQGDTWRADRTGVCLRGACMLAAGLKHPLVVDTPETRTYYQALIELRERAGTANVEEFNDADSTVHADVLELVDKTLADLGGLA</sequence>
<proteinExistence type="predicted"/>
<accession>A0A2A2ZAC1</accession>
<name>A0A2A2ZAC1_MYCAV</name>
<gene>
    <name evidence="1" type="ORF">CKJ66_28340</name>
</gene>
<reference evidence="1 2" key="1">
    <citation type="submission" date="2017-08" db="EMBL/GenBank/DDBJ databases">
        <title>Phylogenetic analysis of Mycobacterium avium complex whole genomes.</title>
        <authorList>
            <person name="Caverly L.J."/>
            <person name="Spilker T."/>
            <person name="Lipuma J."/>
        </authorList>
    </citation>
    <scope>NUCLEOTIDE SEQUENCE [LARGE SCALE GENOMIC DNA]</scope>
    <source>
        <strain evidence="1 2">FLAC0165</strain>
    </source>
</reference>
<dbReference type="InterPro" id="IPR045677">
    <property type="entry name" value="DUF6197"/>
</dbReference>
<dbReference type="Pfam" id="PF19698">
    <property type="entry name" value="DUF6197"/>
    <property type="match status" value="1"/>
</dbReference>
<organism evidence="1 2">
    <name type="scientific">Mycobacterium avium</name>
    <dbReference type="NCBI Taxonomy" id="1764"/>
    <lineage>
        <taxon>Bacteria</taxon>
        <taxon>Bacillati</taxon>
        <taxon>Actinomycetota</taxon>
        <taxon>Actinomycetes</taxon>
        <taxon>Mycobacteriales</taxon>
        <taxon>Mycobacteriaceae</taxon>
        <taxon>Mycobacterium</taxon>
        <taxon>Mycobacterium avium complex (MAC)</taxon>
    </lineage>
</organism>
<evidence type="ECO:0000313" key="1">
    <source>
        <dbReference type="EMBL" id="PBA23482.1"/>
    </source>
</evidence>
<dbReference type="AlphaFoldDB" id="A0A2A2ZAC1"/>
<dbReference type="Proteomes" id="UP000217768">
    <property type="component" value="Unassembled WGS sequence"/>
</dbReference>
<comment type="caution">
    <text evidence="1">The sequence shown here is derived from an EMBL/GenBank/DDBJ whole genome shotgun (WGS) entry which is preliminary data.</text>
</comment>
<dbReference type="EMBL" id="NSFD01000068">
    <property type="protein sequence ID" value="PBA23482.1"/>
    <property type="molecule type" value="Genomic_DNA"/>
</dbReference>
<evidence type="ECO:0000313" key="2">
    <source>
        <dbReference type="Proteomes" id="UP000217768"/>
    </source>
</evidence>
<protein>
    <submittedName>
        <fullName evidence="1">Uncharacterized protein</fullName>
    </submittedName>
</protein>